<gene>
    <name evidence="1" type="ORF">HEP81_08092</name>
</gene>
<reference evidence="1 2" key="1">
    <citation type="submission" date="2020-04" db="EMBL/GenBank/DDBJ databases">
        <title>Characterization and engineering of Streptomyces griseofuscus DSM40191 as a potential heterologous host for expression of BGCs.</title>
        <authorList>
            <person name="Gren T."/>
            <person name="Whitford C.M."/>
            <person name="Mohite O.S."/>
            <person name="Joergensen T.S."/>
            <person name="Nielsen J.B."/>
            <person name="Lee S.Y."/>
            <person name="Weber T."/>
        </authorList>
    </citation>
    <scope>NUCLEOTIDE SEQUENCE [LARGE SCALE GENOMIC DNA]</scope>
    <source>
        <strain evidence="1 2">DSM 40191</strain>
        <plasmid evidence="1 2">pSGRIFU2</plasmid>
    </source>
</reference>
<sequence>MARSARPVVHYMATRPDGTVPPTCNHLARYYSGLGETIPTVNLADHIGETVDHPSPGEKWYTDKPFSYFHMYTRPGEILERLEVEERWPVRLWEVEPLGETGNWGNDFAPYWLMSHQIRVVREVEAWRAFGHRGMQVLATLAQLPDLARQWTEEWTADPEGTRRTYTAWEKRVDHTRALTGWAFCRAQYSRREAGLQAANELAGNAAAQAATAAGADPHAVALIQLRARCLVAGQLMFDRIRTGEYEQSIRGLLLGAGLETPAPALA</sequence>
<name>A0A7H1QDE0_9ACTN</name>
<keyword evidence="1" id="KW-0614">Plasmid</keyword>
<dbReference type="KEGG" id="sgf:HEP81_08092"/>
<dbReference type="AlphaFoldDB" id="A0A7H1QDE0"/>
<dbReference type="GeneID" id="91467563"/>
<dbReference type="EMBL" id="CP051008">
    <property type="protein sequence ID" value="QNT98320.1"/>
    <property type="molecule type" value="Genomic_DNA"/>
</dbReference>
<dbReference type="RefSeq" id="WP_051850663.1">
    <property type="nucleotide sequence ID" value="NZ_CP051008.1"/>
</dbReference>
<proteinExistence type="predicted"/>
<organism evidence="1 2">
    <name type="scientific">Streptomyces griseofuscus</name>
    <dbReference type="NCBI Taxonomy" id="146922"/>
    <lineage>
        <taxon>Bacteria</taxon>
        <taxon>Bacillati</taxon>
        <taxon>Actinomycetota</taxon>
        <taxon>Actinomycetes</taxon>
        <taxon>Kitasatosporales</taxon>
        <taxon>Streptomycetaceae</taxon>
        <taxon>Streptomyces</taxon>
    </lineage>
</organism>
<geneLocation type="plasmid" evidence="1 2">
    <name>pSGRIFU2</name>
</geneLocation>
<protein>
    <submittedName>
        <fullName evidence="1">Uncharacterized protein</fullName>
    </submittedName>
</protein>
<accession>A0A7H1QDE0</accession>
<evidence type="ECO:0000313" key="2">
    <source>
        <dbReference type="Proteomes" id="UP000516422"/>
    </source>
</evidence>
<evidence type="ECO:0000313" key="1">
    <source>
        <dbReference type="EMBL" id="QNT98320.1"/>
    </source>
</evidence>
<dbReference type="Proteomes" id="UP000516422">
    <property type="component" value="Plasmid pSGRIFU2"/>
</dbReference>